<accession>A0ACC6ANB7</accession>
<protein>
    <submittedName>
        <fullName evidence="1">Uncharacterized protein</fullName>
    </submittedName>
</protein>
<dbReference type="Proteomes" id="UP001205486">
    <property type="component" value="Unassembled WGS sequence"/>
</dbReference>
<sequence length="114" mass="11919">MNLHGSFGEASPSHSAQAVTAFQGAEDFLDAPADTVDRPVLGSEANERFGLVSPPHAGRDNARRASFGPNRVAEVISPIGAVGERLAWIIGQGVGSGVSLRRRPPCVVCWGVKT</sequence>
<organism evidence="1 2">
    <name type="scientific">Nitrobacter winogradskyi</name>
    <name type="common">Nitrobacter agilis</name>
    <dbReference type="NCBI Taxonomy" id="913"/>
    <lineage>
        <taxon>Bacteria</taxon>
        <taxon>Pseudomonadati</taxon>
        <taxon>Pseudomonadota</taxon>
        <taxon>Alphaproteobacteria</taxon>
        <taxon>Hyphomicrobiales</taxon>
        <taxon>Nitrobacteraceae</taxon>
        <taxon>Nitrobacter</taxon>
    </lineage>
</organism>
<comment type="caution">
    <text evidence="1">The sequence shown here is derived from an EMBL/GenBank/DDBJ whole genome shotgun (WGS) entry which is preliminary data.</text>
</comment>
<evidence type="ECO:0000313" key="1">
    <source>
        <dbReference type="EMBL" id="MCP2001111.1"/>
    </source>
</evidence>
<name>A0ACC6ANB7_NITWI</name>
<evidence type="ECO:0000313" key="2">
    <source>
        <dbReference type="Proteomes" id="UP001205486"/>
    </source>
</evidence>
<gene>
    <name evidence="1" type="ORF">J2S34_003597</name>
</gene>
<keyword evidence="2" id="KW-1185">Reference proteome</keyword>
<proteinExistence type="predicted"/>
<dbReference type="EMBL" id="JALJZS010000005">
    <property type="protein sequence ID" value="MCP2001111.1"/>
    <property type="molecule type" value="Genomic_DNA"/>
</dbReference>
<reference evidence="1" key="1">
    <citation type="submission" date="2022-03" db="EMBL/GenBank/DDBJ databases">
        <title>Interactions between chemoautotrophic and heterotrophic bacteria.</title>
        <authorList>
            <person name="Santoro A."/>
        </authorList>
    </citation>
    <scope>NUCLEOTIDE SEQUENCE</scope>
    <source>
        <strain evidence="1">Nb-106</strain>
    </source>
</reference>